<proteinExistence type="predicted"/>
<keyword evidence="3" id="KW-1185">Reference proteome</keyword>
<feature type="region of interest" description="Disordered" evidence="1">
    <location>
        <begin position="1"/>
        <end position="29"/>
    </location>
</feature>
<dbReference type="EMBL" id="JAULSV010000001">
    <property type="protein sequence ID" value="KAK0657596.1"/>
    <property type="molecule type" value="Genomic_DNA"/>
</dbReference>
<name>A0AA39YTC4_9PEZI</name>
<protein>
    <submittedName>
        <fullName evidence="2">Uncharacterized protein</fullName>
    </submittedName>
</protein>
<dbReference type="Proteomes" id="UP001174936">
    <property type="component" value="Unassembled WGS sequence"/>
</dbReference>
<accession>A0AA39YTC4</accession>
<evidence type="ECO:0000313" key="2">
    <source>
        <dbReference type="EMBL" id="KAK0657596.1"/>
    </source>
</evidence>
<sequence length="153" mass="17402">MAEKKAEPTAAKAEEDTSKDVEDDNNKKLERATKLCSTRSHISRGANTCRYYMEPLAKSGREPTFGLFVGAKSPKKAAQEPLTNITTYDEGFDTYDNLRGYVNDAYDDDTMKLLPILFPSDNDEEWAYNLHFEQLKDSSGEEKLAIYRHDYLA</sequence>
<dbReference type="AlphaFoldDB" id="A0AA39YTC4"/>
<reference evidence="2" key="1">
    <citation type="submission" date="2023-06" db="EMBL/GenBank/DDBJ databases">
        <title>Genome-scale phylogeny and comparative genomics of the fungal order Sordariales.</title>
        <authorList>
            <consortium name="Lawrence Berkeley National Laboratory"/>
            <person name="Hensen N."/>
            <person name="Bonometti L."/>
            <person name="Westerberg I."/>
            <person name="Brannstrom I.O."/>
            <person name="Guillou S."/>
            <person name="Cros-Aarteil S."/>
            <person name="Calhoun S."/>
            <person name="Haridas S."/>
            <person name="Kuo A."/>
            <person name="Mondo S."/>
            <person name="Pangilinan J."/>
            <person name="Riley R."/>
            <person name="Labutti K."/>
            <person name="Andreopoulos B."/>
            <person name="Lipzen A."/>
            <person name="Chen C."/>
            <person name="Yanf M."/>
            <person name="Daum C."/>
            <person name="Ng V."/>
            <person name="Clum A."/>
            <person name="Steindorff A."/>
            <person name="Ohm R."/>
            <person name="Martin F."/>
            <person name="Silar P."/>
            <person name="Natvig D."/>
            <person name="Lalanne C."/>
            <person name="Gautier V."/>
            <person name="Ament-Velasquez S.L."/>
            <person name="Kruys A."/>
            <person name="Hutchinson M.I."/>
            <person name="Powell A.J."/>
            <person name="Barry K."/>
            <person name="Miller A.N."/>
            <person name="Grigoriev I.V."/>
            <person name="Debuchy R."/>
            <person name="Gladieux P."/>
            <person name="Thoren M.H."/>
            <person name="Johannesson H."/>
        </authorList>
    </citation>
    <scope>NUCLEOTIDE SEQUENCE</scope>
    <source>
        <strain evidence="2">SMH2532-1</strain>
    </source>
</reference>
<gene>
    <name evidence="2" type="ORF">B0T16DRAFT_386104</name>
</gene>
<organism evidence="2 3">
    <name type="scientific">Cercophora newfieldiana</name>
    <dbReference type="NCBI Taxonomy" id="92897"/>
    <lineage>
        <taxon>Eukaryota</taxon>
        <taxon>Fungi</taxon>
        <taxon>Dikarya</taxon>
        <taxon>Ascomycota</taxon>
        <taxon>Pezizomycotina</taxon>
        <taxon>Sordariomycetes</taxon>
        <taxon>Sordariomycetidae</taxon>
        <taxon>Sordariales</taxon>
        <taxon>Lasiosphaeriaceae</taxon>
        <taxon>Cercophora</taxon>
    </lineage>
</organism>
<comment type="caution">
    <text evidence="2">The sequence shown here is derived from an EMBL/GenBank/DDBJ whole genome shotgun (WGS) entry which is preliminary data.</text>
</comment>
<evidence type="ECO:0000256" key="1">
    <source>
        <dbReference type="SAM" id="MobiDB-lite"/>
    </source>
</evidence>
<evidence type="ECO:0000313" key="3">
    <source>
        <dbReference type="Proteomes" id="UP001174936"/>
    </source>
</evidence>